<dbReference type="PIRSF" id="PIRSF002070">
    <property type="entry name" value="SSB"/>
    <property type="match status" value="1"/>
</dbReference>
<dbReference type="GO" id="GO:0006260">
    <property type="term" value="P:DNA replication"/>
    <property type="evidence" value="ECO:0007669"/>
    <property type="project" value="InterPro"/>
</dbReference>
<accession>A0A926EM41</accession>
<protein>
    <recommendedName>
        <fullName evidence="2 3">Single-stranded DNA-binding protein</fullName>
        <shortName evidence="2">SSB</shortName>
    </recommendedName>
</protein>
<dbReference type="InterPro" id="IPR012340">
    <property type="entry name" value="NA-bd_OB-fold"/>
</dbReference>
<dbReference type="PROSITE" id="PS50935">
    <property type="entry name" value="SSB"/>
    <property type="match status" value="1"/>
</dbReference>
<evidence type="ECO:0000313" key="5">
    <source>
        <dbReference type="Proteomes" id="UP000655830"/>
    </source>
</evidence>
<evidence type="ECO:0000256" key="2">
    <source>
        <dbReference type="HAMAP-Rule" id="MF_00984"/>
    </source>
</evidence>
<evidence type="ECO:0000256" key="1">
    <source>
        <dbReference type="ARBA" id="ARBA00023125"/>
    </source>
</evidence>
<keyword evidence="5" id="KW-1185">Reference proteome</keyword>
<evidence type="ECO:0000256" key="3">
    <source>
        <dbReference type="PIRNR" id="PIRNR002070"/>
    </source>
</evidence>
<dbReference type="InterPro" id="IPR000424">
    <property type="entry name" value="Primosome_PriB/ssb"/>
</dbReference>
<dbReference type="GO" id="GO:0009295">
    <property type="term" value="C:nucleoid"/>
    <property type="evidence" value="ECO:0007669"/>
    <property type="project" value="TreeGrafter"/>
</dbReference>
<dbReference type="SUPFAM" id="SSF50249">
    <property type="entry name" value="Nucleic acid-binding proteins"/>
    <property type="match status" value="1"/>
</dbReference>
<dbReference type="EMBL" id="JACRSY010000029">
    <property type="protein sequence ID" value="MBC8580827.1"/>
    <property type="molecule type" value="Genomic_DNA"/>
</dbReference>
<dbReference type="InterPro" id="IPR011344">
    <property type="entry name" value="ssDNA-bd"/>
</dbReference>
<dbReference type="Proteomes" id="UP000655830">
    <property type="component" value="Unassembled WGS sequence"/>
</dbReference>
<comment type="caution">
    <text evidence="4">The sequence shown here is derived from an EMBL/GenBank/DDBJ whole genome shotgun (WGS) entry which is preliminary data.</text>
</comment>
<dbReference type="Gene3D" id="2.40.50.140">
    <property type="entry name" value="Nucleic acid-binding proteins"/>
    <property type="match status" value="1"/>
</dbReference>
<evidence type="ECO:0000313" key="4">
    <source>
        <dbReference type="EMBL" id="MBC8580827.1"/>
    </source>
</evidence>
<organism evidence="4 5">
    <name type="scientific">Zhenhengia yiwuensis</name>
    <dbReference type="NCBI Taxonomy" id="2763666"/>
    <lineage>
        <taxon>Bacteria</taxon>
        <taxon>Bacillati</taxon>
        <taxon>Bacillota</taxon>
        <taxon>Clostridia</taxon>
        <taxon>Lachnospirales</taxon>
        <taxon>Lachnospiraceae</taxon>
        <taxon>Zhenhengia</taxon>
    </lineage>
</organism>
<dbReference type="AlphaFoldDB" id="A0A926EM41"/>
<dbReference type="CDD" id="cd04496">
    <property type="entry name" value="SSB_OBF"/>
    <property type="match status" value="1"/>
</dbReference>
<comment type="subunit">
    <text evidence="2">Homotetramer.</text>
</comment>
<dbReference type="PANTHER" id="PTHR10302:SF27">
    <property type="entry name" value="SINGLE-STRANDED DNA-BINDING PROTEIN"/>
    <property type="match status" value="1"/>
</dbReference>
<name>A0A926EM41_9FIRM</name>
<sequence length="116" mass="13136">MNQVTLLGNLTKDPELKKSKDTDVSYTQFTLAVHERTSRKEKKTYFIEVVAFHKQAVLITRSVTKGQQILVQGKIVTDSYINKEGEKVYTTKVVLEDFSLTGRKPVQKEASEEAVS</sequence>
<dbReference type="RefSeq" id="WP_177672104.1">
    <property type="nucleotide sequence ID" value="NZ_JACRSY010000029.1"/>
</dbReference>
<proteinExistence type="inferred from homology"/>
<keyword evidence="1 2" id="KW-0238">DNA-binding</keyword>
<comment type="caution">
    <text evidence="2">Lacks conserved residue(s) required for the propagation of feature annotation.</text>
</comment>
<dbReference type="HAMAP" id="MF_00984">
    <property type="entry name" value="SSB"/>
    <property type="match status" value="1"/>
</dbReference>
<reference evidence="4" key="1">
    <citation type="submission" date="2020-08" db="EMBL/GenBank/DDBJ databases">
        <title>Genome public.</title>
        <authorList>
            <person name="Liu C."/>
            <person name="Sun Q."/>
        </authorList>
    </citation>
    <scope>NUCLEOTIDE SEQUENCE</scope>
    <source>
        <strain evidence="4">NSJ-12</strain>
    </source>
</reference>
<dbReference type="GO" id="GO:0003697">
    <property type="term" value="F:single-stranded DNA binding"/>
    <property type="evidence" value="ECO:0007669"/>
    <property type="project" value="UniProtKB-UniRule"/>
</dbReference>
<dbReference type="NCBIfam" id="TIGR00621">
    <property type="entry name" value="ssb"/>
    <property type="match status" value="1"/>
</dbReference>
<gene>
    <name evidence="4" type="ORF">H8718_15015</name>
</gene>
<dbReference type="Pfam" id="PF00436">
    <property type="entry name" value="SSB"/>
    <property type="match status" value="1"/>
</dbReference>
<dbReference type="PANTHER" id="PTHR10302">
    <property type="entry name" value="SINGLE-STRANDED DNA-BINDING PROTEIN"/>
    <property type="match status" value="1"/>
</dbReference>